<evidence type="ECO:0000256" key="3">
    <source>
        <dbReference type="ARBA" id="ARBA00022603"/>
    </source>
</evidence>
<dbReference type="AlphaFoldDB" id="A0A345E2Y5"/>
<dbReference type="InterPro" id="IPR012327">
    <property type="entry name" value="MeTrfase_D12"/>
</dbReference>
<dbReference type="Gene3D" id="3.40.50.150">
    <property type="entry name" value="Vaccinia Virus protein VP39"/>
    <property type="match status" value="1"/>
</dbReference>
<dbReference type="SUPFAM" id="SSF53335">
    <property type="entry name" value="S-adenosyl-L-methionine-dependent methyltransferases"/>
    <property type="match status" value="1"/>
</dbReference>
<dbReference type="Gene3D" id="1.10.1020.10">
    <property type="entry name" value="Adenine-specific Methyltransferase, Domain 2"/>
    <property type="match status" value="1"/>
</dbReference>
<dbReference type="OrthoDB" id="372040at2157"/>
<name>A0A345E2Y5_9EURY</name>
<keyword evidence="5" id="KW-0949">S-adenosyl-L-methionine</keyword>
<evidence type="ECO:0000256" key="5">
    <source>
        <dbReference type="ARBA" id="ARBA00022691"/>
    </source>
</evidence>
<accession>A0A345E2Y5</accession>
<dbReference type="EC" id="2.1.1.72" evidence="2"/>
<reference evidence="7 8" key="1">
    <citation type="submission" date="2018-07" db="EMBL/GenBank/DDBJ databases">
        <title>Genome sequences of Haloplanus sp. CBA1113.</title>
        <authorList>
            <person name="Kim Y.B."/>
            <person name="Roh S.W."/>
        </authorList>
    </citation>
    <scope>NUCLEOTIDE SEQUENCE [LARGE SCALE GENOMIC DNA]</scope>
    <source>
        <strain evidence="7 8">CBA1113</strain>
    </source>
</reference>
<dbReference type="PRINTS" id="PR00505">
    <property type="entry name" value="D12N6MTFRASE"/>
</dbReference>
<dbReference type="REBASE" id="261371">
    <property type="entry name" value="M.Hsp1113ORF9035P"/>
</dbReference>
<keyword evidence="4" id="KW-0808">Transferase</keyword>
<dbReference type="GO" id="GO:0032259">
    <property type="term" value="P:methylation"/>
    <property type="evidence" value="ECO:0007669"/>
    <property type="project" value="UniProtKB-KW"/>
</dbReference>
<proteinExistence type="inferred from homology"/>
<sequence>MPDAVFPFPGGKSRFASWILNYVPEHTCFVEVFGGAAGVLVNKDPDTSKVEVYNDRDGDLVHFFEVLREQSEELIEWLETVPYSREIHSKWAHAFYHGYRPSDDVERAGQFFYLRYSQWGSKYSKPAGFGTSKVSSRAQSYSNKRDILLRFGERFADVVIENLDWSEVFEKYDAEDTVFYLDPPYVGKEDYYLIDTIDHGALVDGLGELEGHWICSYSELPDGLDEYHVVGRDENHFMGNGKTGSAKSARERLVMNFEPEAV</sequence>
<gene>
    <name evidence="7" type="ORF">DU500_09035</name>
</gene>
<dbReference type="KEGG" id="haj:DU500_09035"/>
<dbReference type="PANTHER" id="PTHR30481">
    <property type="entry name" value="DNA ADENINE METHYLASE"/>
    <property type="match status" value="1"/>
</dbReference>
<dbReference type="Proteomes" id="UP000253273">
    <property type="component" value="Chromosome"/>
</dbReference>
<evidence type="ECO:0000313" key="7">
    <source>
        <dbReference type="EMBL" id="AXG06557.1"/>
    </source>
</evidence>
<dbReference type="EMBL" id="CP031150">
    <property type="protein sequence ID" value="AXG06557.1"/>
    <property type="molecule type" value="Genomic_DNA"/>
</dbReference>
<dbReference type="GO" id="GO:0009007">
    <property type="term" value="F:site-specific DNA-methyltransferase (adenine-specific) activity"/>
    <property type="evidence" value="ECO:0007669"/>
    <property type="project" value="UniProtKB-EC"/>
</dbReference>
<dbReference type="GeneID" id="37283526"/>
<dbReference type="InterPro" id="IPR029063">
    <property type="entry name" value="SAM-dependent_MTases_sf"/>
</dbReference>
<keyword evidence="8" id="KW-1185">Reference proteome</keyword>
<evidence type="ECO:0000256" key="6">
    <source>
        <dbReference type="ARBA" id="ARBA00047942"/>
    </source>
</evidence>
<dbReference type="GO" id="GO:0043565">
    <property type="term" value="F:sequence-specific DNA binding"/>
    <property type="evidence" value="ECO:0007669"/>
    <property type="project" value="TreeGrafter"/>
</dbReference>
<dbReference type="InterPro" id="IPR023095">
    <property type="entry name" value="Ade_MeTrfase_dom_2"/>
</dbReference>
<comment type="catalytic activity">
    <reaction evidence="6">
        <text>a 2'-deoxyadenosine in DNA + S-adenosyl-L-methionine = an N(6)-methyl-2'-deoxyadenosine in DNA + S-adenosyl-L-homocysteine + H(+)</text>
        <dbReference type="Rhea" id="RHEA:15197"/>
        <dbReference type="Rhea" id="RHEA-COMP:12418"/>
        <dbReference type="Rhea" id="RHEA-COMP:12419"/>
        <dbReference type="ChEBI" id="CHEBI:15378"/>
        <dbReference type="ChEBI" id="CHEBI:57856"/>
        <dbReference type="ChEBI" id="CHEBI:59789"/>
        <dbReference type="ChEBI" id="CHEBI:90615"/>
        <dbReference type="ChEBI" id="CHEBI:90616"/>
        <dbReference type="EC" id="2.1.1.72"/>
    </reaction>
</comment>
<evidence type="ECO:0000256" key="1">
    <source>
        <dbReference type="ARBA" id="ARBA00006594"/>
    </source>
</evidence>
<dbReference type="GO" id="GO:1904047">
    <property type="term" value="F:S-adenosyl-L-methionine binding"/>
    <property type="evidence" value="ECO:0007669"/>
    <property type="project" value="TreeGrafter"/>
</dbReference>
<evidence type="ECO:0000313" key="8">
    <source>
        <dbReference type="Proteomes" id="UP000253273"/>
    </source>
</evidence>
<dbReference type="RefSeq" id="WP_114585695.1">
    <property type="nucleotide sequence ID" value="NZ_CP031150.1"/>
</dbReference>
<dbReference type="PANTHER" id="PTHR30481:SF4">
    <property type="entry name" value="SITE-SPECIFIC DNA-METHYLTRANSFERASE (ADENINE-SPECIFIC)"/>
    <property type="match status" value="1"/>
</dbReference>
<dbReference type="Pfam" id="PF02086">
    <property type="entry name" value="MethyltransfD12"/>
    <property type="match status" value="1"/>
</dbReference>
<protein>
    <recommendedName>
        <fullName evidence="2">site-specific DNA-methyltransferase (adenine-specific)</fullName>
        <ecNumber evidence="2">2.1.1.72</ecNumber>
    </recommendedName>
</protein>
<evidence type="ECO:0000256" key="4">
    <source>
        <dbReference type="ARBA" id="ARBA00022679"/>
    </source>
</evidence>
<evidence type="ECO:0000256" key="2">
    <source>
        <dbReference type="ARBA" id="ARBA00011900"/>
    </source>
</evidence>
<dbReference type="GO" id="GO:0006298">
    <property type="term" value="P:mismatch repair"/>
    <property type="evidence" value="ECO:0007669"/>
    <property type="project" value="TreeGrafter"/>
</dbReference>
<dbReference type="GO" id="GO:0009307">
    <property type="term" value="P:DNA restriction-modification system"/>
    <property type="evidence" value="ECO:0007669"/>
    <property type="project" value="InterPro"/>
</dbReference>
<comment type="similarity">
    <text evidence="1">Belongs to the N(4)/N(6)-methyltransferase family.</text>
</comment>
<organism evidence="7 8">
    <name type="scientific">Haloplanus rubicundus</name>
    <dbReference type="NCBI Taxonomy" id="1547898"/>
    <lineage>
        <taxon>Archaea</taxon>
        <taxon>Methanobacteriati</taxon>
        <taxon>Methanobacteriota</taxon>
        <taxon>Stenosarchaea group</taxon>
        <taxon>Halobacteria</taxon>
        <taxon>Halobacteriales</taxon>
        <taxon>Haloferacaceae</taxon>
        <taxon>Haloplanus</taxon>
    </lineage>
</organism>
<keyword evidence="3 7" id="KW-0489">Methyltransferase</keyword>